<keyword evidence="2" id="KW-1185">Reference proteome</keyword>
<name>A0ABX0TIP8_9MICC</name>
<comment type="caution">
    <text evidence="1">The sequence shown here is derived from an EMBL/GenBank/DDBJ whole genome shotgun (WGS) entry which is preliminary data.</text>
</comment>
<accession>A0ABX0TIP8</accession>
<organism evidence="1 2">
    <name type="scientific">Paenarthrobacter ilicis</name>
    <dbReference type="NCBI Taxonomy" id="43665"/>
    <lineage>
        <taxon>Bacteria</taxon>
        <taxon>Bacillati</taxon>
        <taxon>Actinomycetota</taxon>
        <taxon>Actinomycetes</taxon>
        <taxon>Micrococcales</taxon>
        <taxon>Micrococcaceae</taxon>
        <taxon>Paenarthrobacter</taxon>
    </lineage>
</organism>
<dbReference type="EMBL" id="JAAOZD010000005">
    <property type="protein sequence ID" value="NIJ02404.1"/>
    <property type="molecule type" value="Genomic_DNA"/>
</dbReference>
<proteinExistence type="predicted"/>
<reference evidence="1 2" key="1">
    <citation type="submission" date="2020-03" db="EMBL/GenBank/DDBJ databases">
        <title>Genomic Encyclopedia of Type Strains, Phase III (KMG-III): the genomes of soil and plant-associated and newly described type strains.</title>
        <authorList>
            <person name="Whitman W."/>
        </authorList>
    </citation>
    <scope>NUCLEOTIDE SEQUENCE [LARGE SCALE GENOMIC DNA]</scope>
    <source>
        <strain evidence="1 2">CECT 4207</strain>
    </source>
</reference>
<gene>
    <name evidence="1" type="ORF">FHR86_002745</name>
</gene>
<dbReference type="RefSeq" id="WP_338112575.1">
    <property type="nucleotide sequence ID" value="NZ_BAAAVO010000002.1"/>
</dbReference>
<evidence type="ECO:0000313" key="1">
    <source>
        <dbReference type="EMBL" id="NIJ02404.1"/>
    </source>
</evidence>
<evidence type="ECO:0000313" key="2">
    <source>
        <dbReference type="Proteomes" id="UP000802392"/>
    </source>
</evidence>
<dbReference type="Proteomes" id="UP000802392">
    <property type="component" value="Unassembled WGS sequence"/>
</dbReference>
<protein>
    <submittedName>
        <fullName evidence="1">Uncharacterized protein</fullName>
    </submittedName>
</protein>
<sequence length="209" mass="22261">MVVLAAASAGGLAGCRVVKRPAPPYPAVEWQGGAPTGPLEADPWIQATRKFLEAEAVARNLNDFSIPELVKTASLDVRSRAARPAFNDVKQKRRPDIFPGPTPFMPLSVAPNFRGSPDRAAVRGCKATRWSSEEGGVPAKVKGYGVEYRMERLPDGTMRVESTAGVPSLKCSGVTLPVALFVPAPEPSDVTDVKDIVIAERSELDPAGK</sequence>